<name>A0A1G2FB08_9BACT</name>
<dbReference type="InterPro" id="IPR050243">
    <property type="entry name" value="PHP_phosphatase"/>
</dbReference>
<evidence type="ECO:0000313" key="2">
    <source>
        <dbReference type="EMBL" id="OGZ34962.1"/>
    </source>
</evidence>
<organism evidence="2 3">
    <name type="scientific">Candidatus Portnoybacteria bacterium RBG_13_41_18</name>
    <dbReference type="NCBI Taxonomy" id="1801991"/>
    <lineage>
        <taxon>Bacteria</taxon>
        <taxon>Candidatus Portnoyibacteriota</taxon>
    </lineage>
</organism>
<protein>
    <recommendedName>
        <fullName evidence="1">Polymerase/histidinol phosphatase N-terminal domain-containing protein</fullName>
    </recommendedName>
</protein>
<accession>A0A1G2FB08</accession>
<dbReference type="SMART" id="SM00481">
    <property type="entry name" value="POLIIIAc"/>
    <property type="match status" value="1"/>
</dbReference>
<sequence length="115" mass="12704">MLKIDLHAHTIASGHAFNTIYEMAKAASEKGVKILGIVEHGPETLGSAKEVYFECLDRVPKELFGVKLLFGCELNIINEKGEIDLSENTLKKLDFASGFHIAHSYKGSEESKKEP</sequence>
<reference evidence="2 3" key="1">
    <citation type="journal article" date="2016" name="Nat. Commun.">
        <title>Thousands of microbial genomes shed light on interconnected biogeochemical processes in an aquifer system.</title>
        <authorList>
            <person name="Anantharaman K."/>
            <person name="Brown C.T."/>
            <person name="Hug L.A."/>
            <person name="Sharon I."/>
            <person name="Castelle C.J."/>
            <person name="Probst A.J."/>
            <person name="Thomas B.C."/>
            <person name="Singh A."/>
            <person name="Wilkins M.J."/>
            <person name="Karaoz U."/>
            <person name="Brodie E.L."/>
            <person name="Williams K.H."/>
            <person name="Hubbard S.S."/>
            <person name="Banfield J.F."/>
        </authorList>
    </citation>
    <scope>NUCLEOTIDE SEQUENCE [LARGE SCALE GENOMIC DNA]</scope>
</reference>
<gene>
    <name evidence="2" type="ORF">A2174_00020</name>
</gene>
<dbReference type="GO" id="GO:0005829">
    <property type="term" value="C:cytosol"/>
    <property type="evidence" value="ECO:0007669"/>
    <property type="project" value="TreeGrafter"/>
</dbReference>
<dbReference type="InterPro" id="IPR016195">
    <property type="entry name" value="Pol/histidinol_Pase-like"/>
</dbReference>
<dbReference type="EMBL" id="MHMV01000006">
    <property type="protein sequence ID" value="OGZ34962.1"/>
    <property type="molecule type" value="Genomic_DNA"/>
</dbReference>
<dbReference type="InterPro" id="IPR003141">
    <property type="entry name" value="Pol/His_phosphatase_N"/>
</dbReference>
<dbReference type="PANTHER" id="PTHR36928:SF1">
    <property type="entry name" value="PHOSPHATASE YCDX-RELATED"/>
    <property type="match status" value="1"/>
</dbReference>
<dbReference type="GO" id="GO:0008270">
    <property type="term" value="F:zinc ion binding"/>
    <property type="evidence" value="ECO:0007669"/>
    <property type="project" value="TreeGrafter"/>
</dbReference>
<dbReference type="Pfam" id="PF02811">
    <property type="entry name" value="PHP"/>
    <property type="match status" value="1"/>
</dbReference>
<proteinExistence type="predicted"/>
<dbReference type="Proteomes" id="UP000177725">
    <property type="component" value="Unassembled WGS sequence"/>
</dbReference>
<evidence type="ECO:0000313" key="3">
    <source>
        <dbReference type="Proteomes" id="UP000177725"/>
    </source>
</evidence>
<dbReference type="InterPro" id="IPR004013">
    <property type="entry name" value="PHP_dom"/>
</dbReference>
<dbReference type="Gene3D" id="3.20.20.140">
    <property type="entry name" value="Metal-dependent hydrolases"/>
    <property type="match status" value="1"/>
</dbReference>
<dbReference type="GO" id="GO:0042578">
    <property type="term" value="F:phosphoric ester hydrolase activity"/>
    <property type="evidence" value="ECO:0007669"/>
    <property type="project" value="TreeGrafter"/>
</dbReference>
<feature type="domain" description="Polymerase/histidinol phosphatase N-terminal" evidence="1">
    <location>
        <begin position="4"/>
        <end position="78"/>
    </location>
</feature>
<dbReference type="AlphaFoldDB" id="A0A1G2FB08"/>
<comment type="caution">
    <text evidence="2">The sequence shown here is derived from an EMBL/GenBank/DDBJ whole genome shotgun (WGS) entry which is preliminary data.</text>
</comment>
<dbReference type="PANTHER" id="PTHR36928">
    <property type="entry name" value="PHOSPHATASE YCDX-RELATED"/>
    <property type="match status" value="1"/>
</dbReference>
<evidence type="ECO:0000259" key="1">
    <source>
        <dbReference type="SMART" id="SM00481"/>
    </source>
</evidence>
<dbReference type="SUPFAM" id="SSF89550">
    <property type="entry name" value="PHP domain-like"/>
    <property type="match status" value="1"/>
</dbReference>